<name>A0A6G9Y7W0_9NOCA</name>
<gene>
    <name evidence="2" type="ORF">F5544_06945</name>
</gene>
<feature type="chain" id="PRO_5026223960" description="Secreted protein" evidence="1">
    <location>
        <begin position="29"/>
        <end position="119"/>
    </location>
</feature>
<dbReference type="EMBL" id="CP046172">
    <property type="protein sequence ID" value="QIS09299.1"/>
    <property type="molecule type" value="Genomic_DNA"/>
</dbReference>
<organism evidence="2 3">
    <name type="scientific">Nocardia arthritidis</name>
    <dbReference type="NCBI Taxonomy" id="228602"/>
    <lineage>
        <taxon>Bacteria</taxon>
        <taxon>Bacillati</taxon>
        <taxon>Actinomycetota</taxon>
        <taxon>Actinomycetes</taxon>
        <taxon>Mycobacteriales</taxon>
        <taxon>Nocardiaceae</taxon>
        <taxon>Nocardia</taxon>
    </lineage>
</organism>
<evidence type="ECO:0000313" key="2">
    <source>
        <dbReference type="EMBL" id="QIS09299.1"/>
    </source>
</evidence>
<protein>
    <recommendedName>
        <fullName evidence="4">Secreted protein</fullName>
    </recommendedName>
</protein>
<proteinExistence type="predicted"/>
<evidence type="ECO:0000256" key="1">
    <source>
        <dbReference type="SAM" id="SignalP"/>
    </source>
</evidence>
<feature type="signal peptide" evidence="1">
    <location>
        <begin position="1"/>
        <end position="28"/>
    </location>
</feature>
<accession>A0A6G9Y7W0</accession>
<dbReference type="KEGG" id="nah:F5544_06945"/>
<dbReference type="AlphaFoldDB" id="A0A6G9Y7W0"/>
<keyword evidence="3" id="KW-1185">Reference proteome</keyword>
<dbReference type="Proteomes" id="UP000503540">
    <property type="component" value="Chromosome"/>
</dbReference>
<dbReference type="RefSeq" id="WP_167472424.1">
    <property type="nucleotide sequence ID" value="NZ_CP046172.1"/>
</dbReference>
<keyword evidence="1" id="KW-0732">Signal</keyword>
<evidence type="ECO:0008006" key="4">
    <source>
        <dbReference type="Google" id="ProtNLM"/>
    </source>
</evidence>
<sequence>MRRQVAVGLGIAALFGSAVGVLAPQAAAQELAPGVSCDGFTCRNDTDDTYRVEGVGQCTDFGQNRITGQVVVRQRVRPHSTENISVSCTRPGELWRDPIWIDYRSAVVDNSRPPTGSAG</sequence>
<evidence type="ECO:0000313" key="3">
    <source>
        <dbReference type="Proteomes" id="UP000503540"/>
    </source>
</evidence>
<reference evidence="2 3" key="1">
    <citation type="journal article" date="2019" name="ACS Chem. Biol.">
        <title>Identification and Mobilization of a Cryptic Antibiotic Biosynthesis Gene Locus from a Human-Pathogenic Nocardia Isolate.</title>
        <authorList>
            <person name="Herisse M."/>
            <person name="Ishida K."/>
            <person name="Porter J.L."/>
            <person name="Howden B."/>
            <person name="Hertweck C."/>
            <person name="Stinear T.P."/>
            <person name="Pidot S.J."/>
        </authorList>
    </citation>
    <scope>NUCLEOTIDE SEQUENCE [LARGE SCALE GENOMIC DNA]</scope>
    <source>
        <strain evidence="2 3">AUSMDU00012717</strain>
    </source>
</reference>